<dbReference type="PIRSF" id="PIRSF005739">
    <property type="entry name" value="O-mtase"/>
    <property type="match status" value="1"/>
</dbReference>
<keyword evidence="1" id="KW-0489">Methyltransferase</keyword>
<protein>
    <recommendedName>
        <fullName evidence="10">O-methyltransferase domain-containing protein</fullName>
    </recommendedName>
</protein>
<dbReference type="Pfam" id="PF08100">
    <property type="entry name" value="Dimerisation"/>
    <property type="match status" value="1"/>
</dbReference>
<dbReference type="PROSITE" id="PS51683">
    <property type="entry name" value="SAM_OMT_II"/>
    <property type="match status" value="1"/>
</dbReference>
<evidence type="ECO:0000256" key="4">
    <source>
        <dbReference type="ARBA" id="ARBA00038277"/>
    </source>
</evidence>
<dbReference type="Gene3D" id="1.10.10.10">
    <property type="entry name" value="Winged helix-like DNA-binding domain superfamily/Winged helix DNA-binding domain"/>
    <property type="match status" value="1"/>
</dbReference>
<evidence type="ECO:0000256" key="5">
    <source>
        <dbReference type="PIRSR" id="PIRSR005739-1"/>
    </source>
</evidence>
<dbReference type="GO" id="GO:0032259">
    <property type="term" value="P:methylation"/>
    <property type="evidence" value="ECO:0007669"/>
    <property type="project" value="UniProtKB-KW"/>
</dbReference>
<reference evidence="8 9" key="1">
    <citation type="submission" date="2015-01" db="EMBL/GenBank/DDBJ databases">
        <title>Genome of allotetraploid Gossypium barbadense reveals genomic plasticity and fiber elongation in cotton evolution.</title>
        <authorList>
            <person name="Chen X."/>
            <person name="Liu X."/>
            <person name="Zhao B."/>
            <person name="Zheng H."/>
            <person name="Hu Y."/>
            <person name="Lu G."/>
            <person name="Yang C."/>
            <person name="Chen J."/>
            <person name="Shan C."/>
            <person name="Zhang L."/>
            <person name="Zhou Y."/>
            <person name="Wang L."/>
            <person name="Guo W."/>
            <person name="Bai Y."/>
            <person name="Ruan J."/>
            <person name="Shangguan X."/>
            <person name="Mao Y."/>
            <person name="Jiang J."/>
            <person name="Zhu Y."/>
            <person name="Lei J."/>
            <person name="Kang H."/>
            <person name="Chen S."/>
            <person name="He X."/>
            <person name="Wang R."/>
            <person name="Wang Y."/>
            <person name="Chen J."/>
            <person name="Wang L."/>
            <person name="Yu S."/>
            <person name="Wang B."/>
            <person name="Wei J."/>
            <person name="Song S."/>
            <person name="Lu X."/>
            <person name="Gao Z."/>
            <person name="Gu W."/>
            <person name="Deng X."/>
            <person name="Ma D."/>
            <person name="Wang S."/>
            <person name="Liang W."/>
            <person name="Fang L."/>
            <person name="Cai C."/>
            <person name="Zhu X."/>
            <person name="Zhou B."/>
            <person name="Zhang Y."/>
            <person name="Chen Z."/>
            <person name="Xu S."/>
            <person name="Zhu R."/>
            <person name="Wang S."/>
            <person name="Zhang T."/>
            <person name="Zhao G."/>
        </authorList>
    </citation>
    <scope>NUCLEOTIDE SEQUENCE [LARGE SCALE GENOMIC DNA]</scope>
    <source>
        <strain evidence="9">cv. Xinhai21</strain>
        <tissue evidence="8">Leaf</tissue>
    </source>
</reference>
<dbReference type="SUPFAM" id="SSF46785">
    <property type="entry name" value="Winged helix' DNA-binding domain"/>
    <property type="match status" value="1"/>
</dbReference>
<dbReference type="PANTHER" id="PTHR11746">
    <property type="entry name" value="O-METHYLTRANSFERASE"/>
    <property type="match status" value="1"/>
</dbReference>
<proteinExistence type="inferred from homology"/>
<keyword evidence="3" id="KW-0949">S-adenosyl-L-methionine</keyword>
<evidence type="ECO:0008006" key="10">
    <source>
        <dbReference type="Google" id="ProtNLM"/>
    </source>
</evidence>
<comment type="similarity">
    <text evidence="4">Belongs to the class I-like SAM-binding methyltransferase superfamily. Cation-independent O-methyltransferase family.</text>
</comment>
<evidence type="ECO:0000256" key="1">
    <source>
        <dbReference type="ARBA" id="ARBA00022603"/>
    </source>
</evidence>
<dbReference type="InterPro" id="IPR016461">
    <property type="entry name" value="COMT-like"/>
</dbReference>
<feature type="domain" description="O-methyltransferase dimerisation" evidence="7">
    <location>
        <begin position="18"/>
        <end position="107"/>
    </location>
</feature>
<gene>
    <name evidence="8" type="ORF">GOBAR_AA18183</name>
</gene>
<evidence type="ECO:0000256" key="3">
    <source>
        <dbReference type="ARBA" id="ARBA00022691"/>
    </source>
</evidence>
<evidence type="ECO:0000313" key="9">
    <source>
        <dbReference type="Proteomes" id="UP000239757"/>
    </source>
</evidence>
<dbReference type="AlphaFoldDB" id="A0A2P5XGK1"/>
<dbReference type="SUPFAM" id="SSF53335">
    <property type="entry name" value="S-adenosyl-L-methionine-dependent methyltransferases"/>
    <property type="match status" value="1"/>
</dbReference>
<dbReference type="InterPro" id="IPR029063">
    <property type="entry name" value="SAM-dependent_MTases_sf"/>
</dbReference>
<dbReference type="Pfam" id="PF00891">
    <property type="entry name" value="Methyltransf_2"/>
    <property type="match status" value="1"/>
</dbReference>
<dbReference type="InterPro" id="IPR012967">
    <property type="entry name" value="COMT_dimerisation"/>
</dbReference>
<dbReference type="GO" id="GO:0046983">
    <property type="term" value="F:protein dimerization activity"/>
    <property type="evidence" value="ECO:0007669"/>
    <property type="project" value="InterPro"/>
</dbReference>
<dbReference type="OrthoDB" id="1606438at2759"/>
<feature type="domain" description="O-methyltransferase C-terminal" evidence="6">
    <location>
        <begin position="144"/>
        <end position="350"/>
    </location>
</feature>
<dbReference type="FunFam" id="3.40.50.150:FF:000294">
    <property type="entry name" value="O-methyltransferase family protein"/>
    <property type="match status" value="1"/>
</dbReference>
<evidence type="ECO:0000256" key="2">
    <source>
        <dbReference type="ARBA" id="ARBA00022679"/>
    </source>
</evidence>
<accession>A0A2P5XGK1</accession>
<dbReference type="InterPro" id="IPR001077">
    <property type="entry name" value="COMT_C"/>
</dbReference>
<dbReference type="InterPro" id="IPR036390">
    <property type="entry name" value="WH_DNA-bd_sf"/>
</dbReference>
<dbReference type="Proteomes" id="UP000239757">
    <property type="component" value="Unassembled WGS sequence"/>
</dbReference>
<dbReference type="EMBL" id="KZ664917">
    <property type="protein sequence ID" value="PPS02479.1"/>
    <property type="molecule type" value="Genomic_DNA"/>
</dbReference>
<keyword evidence="2" id="KW-0808">Transferase</keyword>
<evidence type="ECO:0000313" key="8">
    <source>
        <dbReference type="EMBL" id="PPS02479.1"/>
    </source>
</evidence>
<sequence>MERIELDEAMLQGQAEIWRYMYSFADSMALKSAVELRIADIIHSNGGPVTLSQIASCINGGLASPDITTLARIMRLLIRRKIFTVHHPSDGGDLLYDLTHSSRWLLHDSEQTLAPMVLMIYMIRSKTLAPMVLMNTHPWQMTPWHYFSQCVKEGGIAFKKAYGCELWDLASRDPDLNKLFNNGLACSSKVITSVILSSYKQGLSSIGSLVDVGGGIGGLISEIVKAYPHIKGVNFDLPHVVSTAPTYNAVSHIGGDMFHDAIPNADAVIMKWILHDWTDEECIKILRNCKKAIPRENGKVILVEIILKEDGSGVFDDIGFVMDLVMIAHTNGKERTEAEWKKILGGGGFSHYKIINIPALFSIIEAYPDAQ</sequence>
<feature type="active site" description="Proton acceptor" evidence="5">
    <location>
        <position position="275"/>
    </location>
</feature>
<evidence type="ECO:0000259" key="7">
    <source>
        <dbReference type="Pfam" id="PF08100"/>
    </source>
</evidence>
<name>A0A2P5XGK1_GOSBA</name>
<dbReference type="Gene3D" id="3.40.50.150">
    <property type="entry name" value="Vaccinia Virus protein VP39"/>
    <property type="match status" value="1"/>
</dbReference>
<dbReference type="InterPro" id="IPR036388">
    <property type="entry name" value="WH-like_DNA-bd_sf"/>
</dbReference>
<evidence type="ECO:0000259" key="6">
    <source>
        <dbReference type="Pfam" id="PF00891"/>
    </source>
</evidence>
<dbReference type="GO" id="GO:0008171">
    <property type="term" value="F:O-methyltransferase activity"/>
    <property type="evidence" value="ECO:0007669"/>
    <property type="project" value="InterPro"/>
</dbReference>
<organism evidence="8 9">
    <name type="scientific">Gossypium barbadense</name>
    <name type="common">Sea Island cotton</name>
    <name type="synonym">Hibiscus barbadensis</name>
    <dbReference type="NCBI Taxonomy" id="3634"/>
    <lineage>
        <taxon>Eukaryota</taxon>
        <taxon>Viridiplantae</taxon>
        <taxon>Streptophyta</taxon>
        <taxon>Embryophyta</taxon>
        <taxon>Tracheophyta</taxon>
        <taxon>Spermatophyta</taxon>
        <taxon>Magnoliopsida</taxon>
        <taxon>eudicotyledons</taxon>
        <taxon>Gunneridae</taxon>
        <taxon>Pentapetalae</taxon>
        <taxon>rosids</taxon>
        <taxon>malvids</taxon>
        <taxon>Malvales</taxon>
        <taxon>Malvaceae</taxon>
        <taxon>Malvoideae</taxon>
        <taxon>Gossypium</taxon>
    </lineage>
</organism>